<sequence>MDNDKLIFSLEKFSGSLLITIFAIFAFTSGALLSTNSYIVKSIFLISLSLAILGLVFSYRAISIPINVYASQDIKHLTGTTSRGRNLNVVERNKMIRYVNYQWRLSIISLLLLTISVAFFLFTDNTPSFRIKDSVKISATSE</sequence>
<keyword evidence="1" id="KW-0472">Membrane</keyword>
<dbReference type="Proteomes" id="UP000175691">
    <property type="component" value="Unassembled WGS sequence"/>
</dbReference>
<proteinExistence type="predicted"/>
<gene>
    <name evidence="2" type="ORF">BFC18_11025</name>
</gene>
<evidence type="ECO:0000313" key="3">
    <source>
        <dbReference type="Proteomes" id="UP000175691"/>
    </source>
</evidence>
<reference evidence="2 3" key="1">
    <citation type="submission" date="2016-08" db="EMBL/GenBank/DDBJ databases">
        <authorList>
            <person name="Seilhamer J.J."/>
        </authorList>
    </citation>
    <scope>NUCLEOTIDE SEQUENCE [LARGE SCALE GENOMIC DNA]</scope>
    <source>
        <strain evidence="2 3">KCTC 42603</strain>
    </source>
</reference>
<protein>
    <submittedName>
        <fullName evidence="2">Uncharacterized protein</fullName>
    </submittedName>
</protein>
<feature type="transmembrane region" description="Helical" evidence="1">
    <location>
        <begin position="38"/>
        <end position="57"/>
    </location>
</feature>
<dbReference type="AlphaFoldDB" id="A0A1E7ZBW6"/>
<feature type="transmembrane region" description="Helical" evidence="1">
    <location>
        <begin position="101"/>
        <end position="122"/>
    </location>
</feature>
<name>A0A1E7ZBW6_9ALTE</name>
<evidence type="ECO:0000313" key="2">
    <source>
        <dbReference type="EMBL" id="OFC70962.1"/>
    </source>
</evidence>
<organism evidence="2 3">
    <name type="scientific">Alteromonas confluentis</name>
    <dbReference type="NCBI Taxonomy" id="1656094"/>
    <lineage>
        <taxon>Bacteria</taxon>
        <taxon>Pseudomonadati</taxon>
        <taxon>Pseudomonadota</taxon>
        <taxon>Gammaproteobacteria</taxon>
        <taxon>Alteromonadales</taxon>
        <taxon>Alteromonadaceae</taxon>
        <taxon>Alteromonas/Salinimonas group</taxon>
        <taxon>Alteromonas</taxon>
    </lineage>
</organism>
<evidence type="ECO:0000256" key="1">
    <source>
        <dbReference type="SAM" id="Phobius"/>
    </source>
</evidence>
<accession>A0A1E7ZBW6</accession>
<keyword evidence="1" id="KW-1133">Transmembrane helix</keyword>
<comment type="caution">
    <text evidence="2">The sequence shown here is derived from an EMBL/GenBank/DDBJ whole genome shotgun (WGS) entry which is preliminary data.</text>
</comment>
<dbReference type="EMBL" id="MDHN01000021">
    <property type="protein sequence ID" value="OFC70962.1"/>
    <property type="molecule type" value="Genomic_DNA"/>
</dbReference>
<keyword evidence="3" id="KW-1185">Reference proteome</keyword>
<feature type="transmembrane region" description="Helical" evidence="1">
    <location>
        <begin position="12"/>
        <end position="32"/>
    </location>
</feature>
<keyword evidence="1" id="KW-0812">Transmembrane</keyword>